<proteinExistence type="predicted"/>
<name>A0ABU0E674_9FIRM</name>
<dbReference type="InterPro" id="IPR018490">
    <property type="entry name" value="cNMP-bd_dom_sf"/>
</dbReference>
<dbReference type="PANTHER" id="PTHR24567:SF26">
    <property type="entry name" value="REGULATORY PROTEIN YEIL"/>
    <property type="match status" value="1"/>
</dbReference>
<dbReference type="InterPro" id="IPR050397">
    <property type="entry name" value="Env_Response_Regulators"/>
</dbReference>
<keyword evidence="3" id="KW-0804">Transcription</keyword>
<dbReference type="SUPFAM" id="SSF46785">
    <property type="entry name" value="Winged helix' DNA-binding domain"/>
    <property type="match status" value="1"/>
</dbReference>
<protein>
    <submittedName>
        <fullName evidence="5">CRP-like cAMP-binding protein</fullName>
    </submittedName>
</protein>
<dbReference type="SUPFAM" id="SSF51206">
    <property type="entry name" value="cAMP-binding domain-like"/>
    <property type="match status" value="1"/>
</dbReference>
<dbReference type="InterPro" id="IPR012318">
    <property type="entry name" value="HTH_CRP"/>
</dbReference>
<dbReference type="InterPro" id="IPR000595">
    <property type="entry name" value="cNMP-bd_dom"/>
</dbReference>
<keyword evidence="6" id="KW-1185">Reference proteome</keyword>
<dbReference type="InterPro" id="IPR014710">
    <property type="entry name" value="RmlC-like_jellyroll"/>
</dbReference>
<keyword evidence="2" id="KW-0238">DNA-binding</keyword>
<dbReference type="Proteomes" id="UP001230220">
    <property type="component" value="Unassembled WGS sequence"/>
</dbReference>
<dbReference type="Gene3D" id="2.60.120.10">
    <property type="entry name" value="Jelly Rolls"/>
    <property type="match status" value="1"/>
</dbReference>
<dbReference type="Pfam" id="PF13545">
    <property type="entry name" value="HTH_Crp_2"/>
    <property type="match status" value="1"/>
</dbReference>
<dbReference type="RefSeq" id="WP_307409986.1">
    <property type="nucleotide sequence ID" value="NZ_JAUSUR010000006.1"/>
</dbReference>
<reference evidence="5 6" key="1">
    <citation type="submission" date="2023-07" db="EMBL/GenBank/DDBJ databases">
        <title>Genomic Encyclopedia of Type Strains, Phase IV (KMG-IV): sequencing the most valuable type-strain genomes for metagenomic binning, comparative biology and taxonomic classification.</title>
        <authorList>
            <person name="Goeker M."/>
        </authorList>
    </citation>
    <scope>NUCLEOTIDE SEQUENCE [LARGE SCALE GENOMIC DNA]</scope>
    <source>
        <strain evidence="5 6">DSM 16784</strain>
    </source>
</reference>
<gene>
    <name evidence="5" type="ORF">J2S15_003155</name>
</gene>
<evidence type="ECO:0000256" key="3">
    <source>
        <dbReference type="ARBA" id="ARBA00023163"/>
    </source>
</evidence>
<sequence length="217" mass="25407">MEALKEIKYNPLFRGIDETNLKTILNSFSLKNYQKDEVLYKEGERIDVIFIVLSGEIKITTSNLDGSERIINIVKKNELVAEAFAISPHAVSIFNFTALSDTTVLMIPTEDFMLLNNRKIMTNMLYILANDNVQSTQQLESVAKTTIKERIYEVLKYFYYKQQKETVQLPYNKTQLSKYLSVNRSSLTREIRKMEEEGYFTNKKNEYTLNLKYFQNV</sequence>
<evidence type="ECO:0000313" key="5">
    <source>
        <dbReference type="EMBL" id="MDQ0362401.1"/>
    </source>
</evidence>
<dbReference type="InterPro" id="IPR036390">
    <property type="entry name" value="WH_DNA-bd_sf"/>
</dbReference>
<feature type="domain" description="Cyclic nucleotide-binding" evidence="4">
    <location>
        <begin position="12"/>
        <end position="115"/>
    </location>
</feature>
<evidence type="ECO:0000256" key="2">
    <source>
        <dbReference type="ARBA" id="ARBA00023125"/>
    </source>
</evidence>
<accession>A0ABU0E674</accession>
<organism evidence="5 6">
    <name type="scientific">Breznakia pachnodae</name>
    <dbReference type="NCBI Taxonomy" id="265178"/>
    <lineage>
        <taxon>Bacteria</taxon>
        <taxon>Bacillati</taxon>
        <taxon>Bacillota</taxon>
        <taxon>Erysipelotrichia</taxon>
        <taxon>Erysipelotrichales</taxon>
        <taxon>Erysipelotrichaceae</taxon>
        <taxon>Breznakia</taxon>
    </lineage>
</organism>
<dbReference type="EMBL" id="JAUSUR010000006">
    <property type="protein sequence ID" value="MDQ0362401.1"/>
    <property type="molecule type" value="Genomic_DNA"/>
</dbReference>
<dbReference type="SMART" id="SM00100">
    <property type="entry name" value="cNMP"/>
    <property type="match status" value="1"/>
</dbReference>
<comment type="caution">
    <text evidence="5">The sequence shown here is derived from an EMBL/GenBank/DDBJ whole genome shotgun (WGS) entry which is preliminary data.</text>
</comment>
<keyword evidence="1" id="KW-0805">Transcription regulation</keyword>
<dbReference type="CDD" id="cd00038">
    <property type="entry name" value="CAP_ED"/>
    <property type="match status" value="1"/>
</dbReference>
<evidence type="ECO:0000259" key="4">
    <source>
        <dbReference type="PROSITE" id="PS50042"/>
    </source>
</evidence>
<evidence type="ECO:0000256" key="1">
    <source>
        <dbReference type="ARBA" id="ARBA00023015"/>
    </source>
</evidence>
<dbReference type="Pfam" id="PF00027">
    <property type="entry name" value="cNMP_binding"/>
    <property type="match status" value="1"/>
</dbReference>
<evidence type="ECO:0000313" key="6">
    <source>
        <dbReference type="Proteomes" id="UP001230220"/>
    </source>
</evidence>
<dbReference type="PROSITE" id="PS50042">
    <property type="entry name" value="CNMP_BINDING_3"/>
    <property type="match status" value="1"/>
</dbReference>
<dbReference type="PANTHER" id="PTHR24567">
    <property type="entry name" value="CRP FAMILY TRANSCRIPTIONAL REGULATORY PROTEIN"/>
    <property type="match status" value="1"/>
</dbReference>